<sequence length="295" mass="32733">MWHQTGSSCPDGTVPIRRVTAHDVLRAKSLYHFGKKQSHVLIGNSHEHAVAYTKSSEGIYGAKAGINLWGPFVESKGEFSLSQIWVTAGSLGTDLNSIESGWQVYPQMYGDNRPRFFTYWTKDAYKTTGCYNLLCPGFVQVNKQIVVGGAISPISTVGGHMAEVIITIWKDPKKENWWVSVGDKPVGYWPSQLFNRLSDRATMVGWGGEVVNIRAHNQHTSTDMGSGYFAESGYGKASYFRNLETVDYGNNLGQVQVTELIVTAPNCYNIKTFGTHTDWGTYFYYGGPGRSPKCP</sequence>
<evidence type="ECO:0000313" key="2">
    <source>
        <dbReference type="EMBL" id="CAA0821228.1"/>
    </source>
</evidence>
<protein>
    <recommendedName>
        <fullName evidence="1">Neprosin PEP catalytic domain-containing protein</fullName>
    </recommendedName>
</protein>
<dbReference type="OrthoDB" id="1858978at2759"/>
<dbReference type="Proteomes" id="UP001153555">
    <property type="component" value="Unassembled WGS sequence"/>
</dbReference>
<dbReference type="Pfam" id="PF14365">
    <property type="entry name" value="Neprosin_AP"/>
    <property type="match status" value="1"/>
</dbReference>
<organism evidence="2 3">
    <name type="scientific">Striga hermonthica</name>
    <name type="common">Purple witchweed</name>
    <name type="synonym">Buchnera hermonthica</name>
    <dbReference type="NCBI Taxonomy" id="68872"/>
    <lineage>
        <taxon>Eukaryota</taxon>
        <taxon>Viridiplantae</taxon>
        <taxon>Streptophyta</taxon>
        <taxon>Embryophyta</taxon>
        <taxon>Tracheophyta</taxon>
        <taxon>Spermatophyta</taxon>
        <taxon>Magnoliopsida</taxon>
        <taxon>eudicotyledons</taxon>
        <taxon>Gunneridae</taxon>
        <taxon>Pentapetalae</taxon>
        <taxon>asterids</taxon>
        <taxon>lamiids</taxon>
        <taxon>Lamiales</taxon>
        <taxon>Orobanchaceae</taxon>
        <taxon>Buchnereae</taxon>
        <taxon>Striga</taxon>
    </lineage>
</organism>
<dbReference type="EMBL" id="CACSLK010020742">
    <property type="protein sequence ID" value="CAA0821228.1"/>
    <property type="molecule type" value="Genomic_DNA"/>
</dbReference>
<keyword evidence="3" id="KW-1185">Reference proteome</keyword>
<dbReference type="Gene3D" id="3.90.1320.10">
    <property type="entry name" value="Outer-capsid protein sigma 3, large lobe"/>
    <property type="match status" value="1"/>
</dbReference>
<reference evidence="2" key="1">
    <citation type="submission" date="2019-12" db="EMBL/GenBank/DDBJ databases">
        <authorList>
            <person name="Scholes J."/>
        </authorList>
    </citation>
    <scope>NUCLEOTIDE SEQUENCE</scope>
</reference>
<dbReference type="Pfam" id="PF03080">
    <property type="entry name" value="Neprosin"/>
    <property type="match status" value="1"/>
</dbReference>
<dbReference type="PROSITE" id="PS52045">
    <property type="entry name" value="NEPROSIN_PEP_CD"/>
    <property type="match status" value="1"/>
</dbReference>
<proteinExistence type="predicted"/>
<evidence type="ECO:0000313" key="3">
    <source>
        <dbReference type="Proteomes" id="UP001153555"/>
    </source>
</evidence>
<dbReference type="PANTHER" id="PTHR31589">
    <property type="entry name" value="PROTEIN, PUTATIVE (DUF239)-RELATED-RELATED"/>
    <property type="match status" value="1"/>
</dbReference>
<name>A0A9N7MXM9_STRHE</name>
<accession>A0A9N7MXM9</accession>
<dbReference type="InterPro" id="IPR053168">
    <property type="entry name" value="Glutamic_endopeptidase"/>
</dbReference>
<gene>
    <name evidence="2" type="ORF">SHERM_19230</name>
</gene>
<feature type="domain" description="Neprosin PEP catalytic" evidence="1">
    <location>
        <begin position="40"/>
        <end position="295"/>
    </location>
</feature>
<dbReference type="AlphaFoldDB" id="A0A9N7MXM9"/>
<dbReference type="InterPro" id="IPR025521">
    <property type="entry name" value="Neprosin_propep"/>
</dbReference>
<evidence type="ECO:0000259" key="1">
    <source>
        <dbReference type="PROSITE" id="PS52045"/>
    </source>
</evidence>
<dbReference type="InterPro" id="IPR004314">
    <property type="entry name" value="Neprosin"/>
</dbReference>
<comment type="caution">
    <text evidence="2">The sequence shown here is derived from an EMBL/GenBank/DDBJ whole genome shotgun (WGS) entry which is preliminary data.</text>
</comment>
<dbReference type="PANTHER" id="PTHR31589:SF110">
    <property type="entry name" value="PROTEIN, PUTATIVE (DUF239)-RELATED"/>
    <property type="match status" value="1"/>
</dbReference>